<name>A0A498CSD5_9FIRM</name>
<reference evidence="3 4" key="1">
    <citation type="submission" date="2018-10" db="EMBL/GenBank/DDBJ databases">
        <title>Anaerotruncus faecis sp. nov., isolated from human feces.</title>
        <authorList>
            <person name="Wang Y.-J."/>
        </authorList>
    </citation>
    <scope>NUCLEOTIDE SEQUENCE [LARGE SCALE GENOMIC DNA]</scope>
    <source>
        <strain evidence="3 4">22A2-44</strain>
    </source>
</reference>
<evidence type="ECO:0000256" key="1">
    <source>
        <dbReference type="SAM" id="MobiDB-lite"/>
    </source>
</evidence>
<dbReference type="Gene3D" id="2.160.20.110">
    <property type="match status" value="6"/>
</dbReference>
<dbReference type="SUPFAM" id="SSF54523">
    <property type="entry name" value="Pili subunits"/>
    <property type="match status" value="1"/>
</dbReference>
<dbReference type="Gene3D" id="3.30.700.10">
    <property type="entry name" value="Glycoprotein, Type 4 Pilin"/>
    <property type="match status" value="1"/>
</dbReference>
<protein>
    <submittedName>
        <fullName evidence="3">Prepilin-type N-terminal cleavage/methylation domain-containing protein</fullName>
    </submittedName>
</protein>
<dbReference type="EMBL" id="RCHT01000038">
    <property type="protein sequence ID" value="RLL08046.1"/>
    <property type="molecule type" value="Genomic_DNA"/>
</dbReference>
<proteinExistence type="predicted"/>
<feature type="region of interest" description="Disordered" evidence="1">
    <location>
        <begin position="1783"/>
        <end position="1818"/>
    </location>
</feature>
<feature type="region of interest" description="Disordered" evidence="1">
    <location>
        <begin position="497"/>
        <end position="521"/>
    </location>
</feature>
<keyword evidence="4" id="KW-1185">Reference proteome</keyword>
<keyword evidence="2" id="KW-0812">Transmembrane</keyword>
<feature type="compositionally biased region" description="Low complexity" evidence="1">
    <location>
        <begin position="1958"/>
        <end position="1981"/>
    </location>
</feature>
<dbReference type="Gene3D" id="2.10.10.90">
    <property type="match status" value="1"/>
</dbReference>
<dbReference type="PROSITE" id="PS00409">
    <property type="entry name" value="PROKAR_NTER_METHYL"/>
    <property type="match status" value="1"/>
</dbReference>
<feature type="transmembrane region" description="Helical" evidence="2">
    <location>
        <begin position="23"/>
        <end position="50"/>
    </location>
</feature>
<feature type="compositionally biased region" description="Low complexity" evidence="1">
    <location>
        <begin position="1990"/>
        <end position="2000"/>
    </location>
</feature>
<keyword evidence="2" id="KW-0472">Membrane</keyword>
<comment type="caution">
    <text evidence="3">The sequence shown here is derived from an EMBL/GenBank/DDBJ whole genome shotgun (WGS) entry which is preliminary data.</text>
</comment>
<sequence length="2011" mass="204375">MCCPIVCRGDEPMRGKQNHRRGFTLVEMVVVIAVIGVLLAVVTPSFLAWYRSAESVRLNQSARTIFLSAQEAFTNARGTSLFDELNAASREVDLDADVKPTPGAEELEKNRNNIRALRISRAGGGDPVLDKVLRPYLADAGVLENSILIEYNRTTGVVRAVFYSEQAGELGYEGAETDGANVVSRSRDDLKRKRQGYYGVDYTGELGGAMTLEAPTVRIENGERLTVEWNDVTPVPYDESVTYDLRVYQDGVQVLELPGLPNLFKLQVADVSVAEDTPTNGSILYKDPLSGRLILVLDCLHHSVSRYPGIRPGLITAEVVAKAPGAEDAAGRSNEEHSHFAGESAPGGMTLYEIKNARHLNNMRYAPSGSTFLQTSAVIDWQAAENDYRSPNDLNFVPTRFPDGEAFTGAYKTAPPDGGTHGVITGLTIDPAWEDAGKKNPAQSPRTSFVGLFAELSGADLERLILEDARVAGADHVGAFAGRATDARMEDCHLRSRGEPIYDAGGSGGGDTPSDRPTPGDRWENGFAYLAGDIVKHGNTYYRCIKDLPEELREVPPQNKKAEGYWEEIPDWQPRRAGGVSFSNVEEWQAGKIYRLGAVVTDQGRWYICADDQIPAGVVPGTPETPWFPMPAPDPDGEWPDWEERRYASGEQVIYQGHYWICVAMSGSNYHPEWAARPPQWADLGEVGQKPPDPVEPTEIPPTKPDISGGSADFSALSRVTGTGSYVGGLVGESIGGSYRTVSAGAVVYAGTGLTAEVNPHFGGAADGRLVLDYTLTGGGSYAGGLFGAMRGGALQTAVSRTLAAGGSYAGGVAGYAEGLALSGTVRSVGDVSGGADVGGLFGGCDFAPGGLVNEANVLGGQRVGGLVGSNRLTITGSENKGLVRGYPVSGGATIGQIGGIAGLNAAGGRIEDSKNSAALYNGAGVSEAPGRWEALPANALYGQAVGGIAGENAGEISGCTLAGSVFGEKQVGGIAGKNTGTVSDCDFAEFSAANGIVQGVENVGGVVGWNTGSGLISGTRNGPDRRAANLLAPGESVDVSGLLKVLASGKNAGGYVGLEGSQAHTGLENAAFVSGAGNVGGVVGYTHAGLTECVNRGLVQADGEAAGGVAGRSDQSLEGCRNEGRVSGLGGNYFGGVAGVMESGAYAGNGVNAGLVENPGKGAGANYLGGVAGYVRAGTLSDCSNEGTVGSEYTGGSYVGGVVGRMDGGRIENCFNGFENLDPDDGGQPRLWNAGSGLGGVAGYSSPGGSTAVTVTECYNYADLTDTGDPDKTGGILGGARGDVTVENCANYGDIESKGKYVGGIAGQTENTAVRIGDCRNEGDIFGGDATGGIVGKNQATIEDCTNAGKSVEGGSYVGGIAGSHDSRKEITNCESGADVTASASAAGGIAGSSRGAVSFCTMRGGYVSAGKASNGTSNAGGLVGSSGSSVDTDGAVESCVLDPPEGGLTVKGEGNYVGGLVGTNNGSLKDNAVPAVQPVRVSGGSSVGGLVGYQQTGSLRQYENGENFTVNGTGIRVGGIAGEARVGISGEPDRPVVNTATVHSESYNVGGIVGENKENAIVIQYCENRGKVSSAERNAGGILGGTQQSSGTRILDCVNRGLVELPANGKSSQNSVGGIAGGVSKMEIIRCINEGEVRHSGNTAGNGNTGGIVGGAGATRIEECDNRGAVTAVPLGLGGIAGQATDGSVLVNCRNSAPVGAAGGPGTAGGIAGAAVGSTIETCINSGEVRADGGTVGGIVGSLRADSRLEDSRNAAPVTGGANTGGLAGKVDNSALWQGVNSGAVEGGSQTGGLAGSADGQSTLESSDNTAAVRGGTNTGGLVGSLEGALNDCLNLGAVEGNASSRGGLAGKRTDDAVIIDSFYYADPSDGIRSVGAGTVYTPADSPAEDEPPADRRLTAALFEENGVPAPDFTDRAAVRAALESLPWPLAVMEEEEVPPVDPLPPEDSTPEGEDAAPPADDPSGGPSEDGSSSEEAAPVEPPREEASSSPEPSSVPDDPAEGGESPAS</sequence>
<keyword evidence="2" id="KW-1133">Transmembrane helix</keyword>
<evidence type="ECO:0000256" key="2">
    <source>
        <dbReference type="SAM" id="Phobius"/>
    </source>
</evidence>
<dbReference type="InterPro" id="IPR045584">
    <property type="entry name" value="Pilin-like"/>
</dbReference>
<evidence type="ECO:0000313" key="3">
    <source>
        <dbReference type="EMBL" id="RLL08046.1"/>
    </source>
</evidence>
<feature type="region of interest" description="Disordered" evidence="1">
    <location>
        <begin position="1938"/>
        <end position="2011"/>
    </location>
</feature>
<organism evidence="3 4">
    <name type="scientific">Anaerotruncus massiliensis</name>
    <name type="common">ex Liu et al. 2021</name>
    <dbReference type="NCBI Taxonomy" id="2321404"/>
    <lineage>
        <taxon>Bacteria</taxon>
        <taxon>Bacillati</taxon>
        <taxon>Bacillota</taxon>
        <taxon>Clostridia</taxon>
        <taxon>Eubacteriales</taxon>
        <taxon>Oscillospiraceae</taxon>
        <taxon>Anaerotruncus</taxon>
    </lineage>
</organism>
<dbReference type="InterPro" id="IPR012902">
    <property type="entry name" value="N_methyl_site"/>
</dbReference>
<feature type="compositionally biased region" description="Polar residues" evidence="1">
    <location>
        <begin position="1801"/>
        <end position="1812"/>
    </location>
</feature>
<dbReference type="Pfam" id="PF07963">
    <property type="entry name" value="N_methyl"/>
    <property type="match status" value="1"/>
</dbReference>
<accession>A0A498CSD5</accession>
<dbReference type="NCBIfam" id="TIGR02532">
    <property type="entry name" value="IV_pilin_GFxxxE"/>
    <property type="match status" value="1"/>
</dbReference>
<evidence type="ECO:0000313" key="4">
    <source>
        <dbReference type="Proteomes" id="UP000276301"/>
    </source>
</evidence>
<feature type="compositionally biased region" description="Gly residues" evidence="1">
    <location>
        <begin position="1787"/>
        <end position="1797"/>
    </location>
</feature>
<dbReference type="Proteomes" id="UP000276301">
    <property type="component" value="Unassembled WGS sequence"/>
</dbReference>
<gene>
    <name evidence="3" type="ORF">D4A47_12750</name>
</gene>